<keyword evidence="2" id="KW-0129">CBS domain</keyword>
<gene>
    <name evidence="4" type="ORF">MNBD_DELTA03-904</name>
</gene>
<feature type="domain" description="CBS" evidence="3">
    <location>
        <begin position="138"/>
        <end position="195"/>
    </location>
</feature>
<feature type="non-terminal residue" evidence="4">
    <location>
        <position position="203"/>
    </location>
</feature>
<dbReference type="FunFam" id="3.10.580.10:FF:000002">
    <property type="entry name" value="Magnesium/cobalt efflux protein CorC"/>
    <property type="match status" value="1"/>
</dbReference>
<dbReference type="SMART" id="SM00116">
    <property type="entry name" value="CBS"/>
    <property type="match status" value="2"/>
</dbReference>
<dbReference type="InterPro" id="IPR046342">
    <property type="entry name" value="CBS_dom_sf"/>
</dbReference>
<evidence type="ECO:0000259" key="3">
    <source>
        <dbReference type="PROSITE" id="PS51371"/>
    </source>
</evidence>
<dbReference type="SUPFAM" id="SSF54631">
    <property type="entry name" value="CBS-domain pair"/>
    <property type="match status" value="1"/>
</dbReference>
<feature type="domain" description="CBS" evidence="3">
    <location>
        <begin position="73"/>
        <end position="132"/>
    </location>
</feature>
<keyword evidence="1" id="KW-0677">Repeat</keyword>
<dbReference type="GO" id="GO:0005886">
    <property type="term" value="C:plasma membrane"/>
    <property type="evidence" value="ECO:0007669"/>
    <property type="project" value="TreeGrafter"/>
</dbReference>
<dbReference type="EMBL" id="UOEX01000071">
    <property type="protein sequence ID" value="VAW33922.1"/>
    <property type="molecule type" value="Genomic_DNA"/>
</dbReference>
<dbReference type="InterPro" id="IPR000644">
    <property type="entry name" value="CBS_dom"/>
</dbReference>
<dbReference type="PANTHER" id="PTHR22777">
    <property type="entry name" value="HEMOLYSIN-RELATED"/>
    <property type="match status" value="1"/>
</dbReference>
<dbReference type="CDD" id="cd04590">
    <property type="entry name" value="CBS_pair_CorC_HlyC_assoc"/>
    <property type="match status" value="1"/>
</dbReference>
<protein>
    <submittedName>
        <fullName evidence="4">Magnesium and cobalt efflux protein CorC</fullName>
    </submittedName>
</protein>
<reference evidence="4" key="1">
    <citation type="submission" date="2018-06" db="EMBL/GenBank/DDBJ databases">
        <authorList>
            <person name="Zhirakovskaya E."/>
        </authorList>
    </citation>
    <scope>NUCLEOTIDE SEQUENCE</scope>
</reference>
<organism evidence="4">
    <name type="scientific">hydrothermal vent metagenome</name>
    <dbReference type="NCBI Taxonomy" id="652676"/>
    <lineage>
        <taxon>unclassified sequences</taxon>
        <taxon>metagenomes</taxon>
        <taxon>ecological metagenomes</taxon>
    </lineage>
</organism>
<dbReference type="AlphaFoldDB" id="A0A3B0V573"/>
<accession>A0A3B0V573</accession>
<evidence type="ECO:0000256" key="1">
    <source>
        <dbReference type="ARBA" id="ARBA00022737"/>
    </source>
</evidence>
<dbReference type="Gene3D" id="3.10.580.10">
    <property type="entry name" value="CBS-domain"/>
    <property type="match status" value="1"/>
</dbReference>
<sequence length="203" mass="22814">MDKTPPAEATHSFIKRLLHLIGLAKAPDTAEDLEQEIQELLEDGQENGLISAQEGEMITSIFDFRDKLAREIMTPRAEMVCVPETAGAAELIDLITDKGFTRIPAYKDSIDHITGVLHAKDLLRYCTKQSPRLQASDITNPPPFILETQKIGQLLRDFKARKFHLAIVTDEFGAVRGLVTLEDVLEEIVGEITDEYDKEELPW</sequence>
<dbReference type="Pfam" id="PF00571">
    <property type="entry name" value="CBS"/>
    <property type="match status" value="2"/>
</dbReference>
<dbReference type="InterPro" id="IPR044751">
    <property type="entry name" value="Ion_transp-like_CBS"/>
</dbReference>
<dbReference type="PROSITE" id="PS51371">
    <property type="entry name" value="CBS"/>
    <property type="match status" value="2"/>
</dbReference>
<evidence type="ECO:0000313" key="4">
    <source>
        <dbReference type="EMBL" id="VAW33922.1"/>
    </source>
</evidence>
<evidence type="ECO:0000256" key="2">
    <source>
        <dbReference type="ARBA" id="ARBA00023122"/>
    </source>
</evidence>
<dbReference type="PANTHER" id="PTHR22777:SF17">
    <property type="entry name" value="UPF0053 PROTEIN SLL0260"/>
    <property type="match status" value="1"/>
</dbReference>
<proteinExistence type="predicted"/>
<name>A0A3B0V573_9ZZZZ</name>